<dbReference type="Pfam" id="PF14200">
    <property type="entry name" value="RicinB_lectin_2"/>
    <property type="match status" value="2"/>
</dbReference>
<dbReference type="EMBL" id="FOYL01000006">
    <property type="protein sequence ID" value="SFR22159.1"/>
    <property type="molecule type" value="Genomic_DNA"/>
</dbReference>
<dbReference type="PROSITE" id="PS50231">
    <property type="entry name" value="RICIN_B_LECTIN"/>
    <property type="match status" value="1"/>
</dbReference>
<accession>A0A1I6EWR3</accession>
<evidence type="ECO:0000313" key="4">
    <source>
        <dbReference type="Proteomes" id="UP000198583"/>
    </source>
</evidence>
<evidence type="ECO:0000313" key="3">
    <source>
        <dbReference type="EMBL" id="SFR22159.1"/>
    </source>
</evidence>
<dbReference type="RefSeq" id="WP_143138776.1">
    <property type="nucleotide sequence ID" value="NZ_FOYL01000006.1"/>
</dbReference>
<dbReference type="Gene3D" id="2.80.10.50">
    <property type="match status" value="3"/>
</dbReference>
<proteinExistence type="predicted"/>
<reference evidence="4" key="1">
    <citation type="submission" date="2016-10" db="EMBL/GenBank/DDBJ databases">
        <authorList>
            <person name="Varghese N."/>
            <person name="Submissions S."/>
        </authorList>
    </citation>
    <scope>NUCLEOTIDE SEQUENCE [LARGE SCALE GENOMIC DNA]</scope>
    <source>
        <strain evidence="4">DSM 44232</strain>
    </source>
</reference>
<evidence type="ECO:0000259" key="2">
    <source>
        <dbReference type="SMART" id="SM00458"/>
    </source>
</evidence>
<dbReference type="Proteomes" id="UP000198583">
    <property type="component" value="Unassembled WGS sequence"/>
</dbReference>
<dbReference type="InterPro" id="IPR035992">
    <property type="entry name" value="Ricin_B-like_lectins"/>
</dbReference>
<feature type="chain" id="PRO_5011791222" evidence="1">
    <location>
        <begin position="27"/>
        <end position="162"/>
    </location>
</feature>
<gene>
    <name evidence="3" type="ORF">SAMN04488564_10682</name>
</gene>
<dbReference type="SMART" id="SM00458">
    <property type="entry name" value="RICIN"/>
    <property type="match status" value="1"/>
</dbReference>
<dbReference type="STRING" id="84724.SAMN04488564_10682"/>
<organism evidence="3 4">
    <name type="scientific">Lentzea waywayandensis</name>
    <dbReference type="NCBI Taxonomy" id="84724"/>
    <lineage>
        <taxon>Bacteria</taxon>
        <taxon>Bacillati</taxon>
        <taxon>Actinomycetota</taxon>
        <taxon>Actinomycetes</taxon>
        <taxon>Pseudonocardiales</taxon>
        <taxon>Pseudonocardiaceae</taxon>
        <taxon>Lentzea</taxon>
    </lineage>
</organism>
<dbReference type="InterPro" id="IPR000772">
    <property type="entry name" value="Ricin_B_lectin"/>
</dbReference>
<sequence>MRGWQRLLVAVLAALGVVGGATTAQASTAPGYYLLMNRQTAECLDVWGAATNHAATVGVWRCVGADNQQWKPVYVGEGYYEMRVLHTDMCLDVAYASQTAGAQVVQGTCWGGENQQWRPVHVVDGYYQFVARHSGKCLDKSGSGHAVQWNCHDGWWQQWRFL</sequence>
<keyword evidence="3" id="KW-0430">Lectin</keyword>
<evidence type="ECO:0000256" key="1">
    <source>
        <dbReference type="SAM" id="SignalP"/>
    </source>
</evidence>
<dbReference type="CDD" id="cd00161">
    <property type="entry name" value="beta-trefoil_Ricin-like"/>
    <property type="match status" value="1"/>
</dbReference>
<protein>
    <submittedName>
        <fullName evidence="3">Ricin-type beta-trefoil lectin domain-like</fullName>
    </submittedName>
</protein>
<keyword evidence="1" id="KW-0732">Signal</keyword>
<keyword evidence="4" id="KW-1185">Reference proteome</keyword>
<feature type="signal peptide" evidence="1">
    <location>
        <begin position="1"/>
        <end position="26"/>
    </location>
</feature>
<dbReference type="SUPFAM" id="SSF50370">
    <property type="entry name" value="Ricin B-like lectins"/>
    <property type="match status" value="1"/>
</dbReference>
<name>A0A1I6EWR3_9PSEU</name>
<feature type="domain" description="Ricin B lectin" evidence="2">
    <location>
        <begin position="30"/>
        <end position="162"/>
    </location>
</feature>
<dbReference type="GO" id="GO:0030246">
    <property type="term" value="F:carbohydrate binding"/>
    <property type="evidence" value="ECO:0007669"/>
    <property type="project" value="UniProtKB-KW"/>
</dbReference>
<dbReference type="OrthoDB" id="5381276at2"/>
<dbReference type="AlphaFoldDB" id="A0A1I6EWR3"/>